<organism evidence="3 4">
    <name type="scientific">Fusarium piperis</name>
    <dbReference type="NCBI Taxonomy" id="1435070"/>
    <lineage>
        <taxon>Eukaryota</taxon>
        <taxon>Fungi</taxon>
        <taxon>Dikarya</taxon>
        <taxon>Ascomycota</taxon>
        <taxon>Pezizomycotina</taxon>
        <taxon>Sordariomycetes</taxon>
        <taxon>Hypocreomycetidae</taxon>
        <taxon>Hypocreales</taxon>
        <taxon>Nectriaceae</taxon>
        <taxon>Fusarium</taxon>
        <taxon>Fusarium solani species complex</taxon>
    </lineage>
</organism>
<keyword evidence="2" id="KW-0812">Transmembrane</keyword>
<feature type="non-terminal residue" evidence="3">
    <location>
        <position position="1"/>
    </location>
</feature>
<feature type="region of interest" description="Disordered" evidence="1">
    <location>
        <begin position="61"/>
        <end position="170"/>
    </location>
</feature>
<reference evidence="3" key="1">
    <citation type="submission" date="2022-10" db="EMBL/GenBank/DDBJ databases">
        <title>Tapping the CABI collections for fungal endophytes: first genome assemblies for Collariella, Neodidymelliopsis, Ascochyta clinopodiicola, Didymella pomorum, Didymosphaeria variabile, Neocosmospora piperis and Neocucurbitaria cava.</title>
        <authorList>
            <person name="Hill R."/>
        </authorList>
    </citation>
    <scope>NUCLEOTIDE SEQUENCE</scope>
    <source>
        <strain evidence="3">IMI 366586</strain>
    </source>
</reference>
<gene>
    <name evidence="3" type="ORF">N0V84_003943</name>
</gene>
<keyword evidence="4" id="KW-1185">Reference proteome</keyword>
<feature type="compositionally biased region" description="Basic and acidic residues" evidence="1">
    <location>
        <begin position="121"/>
        <end position="130"/>
    </location>
</feature>
<evidence type="ECO:0000313" key="3">
    <source>
        <dbReference type="EMBL" id="KAJ4324381.1"/>
    </source>
</evidence>
<feature type="compositionally biased region" description="Basic and acidic residues" evidence="1">
    <location>
        <begin position="82"/>
        <end position="94"/>
    </location>
</feature>
<dbReference type="AlphaFoldDB" id="A0A9W8WGY4"/>
<keyword evidence="2" id="KW-0472">Membrane</keyword>
<feature type="compositionally biased region" description="Gly residues" evidence="1">
    <location>
        <begin position="1"/>
        <end position="10"/>
    </location>
</feature>
<proteinExistence type="predicted"/>
<feature type="compositionally biased region" description="Basic and acidic residues" evidence="1">
    <location>
        <begin position="21"/>
        <end position="30"/>
    </location>
</feature>
<feature type="compositionally biased region" description="Low complexity" evidence="1">
    <location>
        <begin position="136"/>
        <end position="148"/>
    </location>
</feature>
<accession>A0A9W8WGY4</accession>
<feature type="region of interest" description="Disordered" evidence="1">
    <location>
        <begin position="1"/>
        <end position="38"/>
    </location>
</feature>
<keyword evidence="2" id="KW-1133">Transmembrane helix</keyword>
<protein>
    <submittedName>
        <fullName evidence="3">Uncharacterized protein</fullName>
    </submittedName>
</protein>
<sequence>YGAPGGGYPPQGGANNPYGNEGERGAEKKKSGSSGMLLGAAGGLAVGAVGGALIANALNDSDSENEHAAPAPAPAPTTVTHTEYHEYHEYREAPPADPYAQDGPPAVLPPTDADGNSVSSSDREDVQEAREEYEEALAAANDSDASSSELEELEEAREAYEEAYEEVYED</sequence>
<feature type="compositionally biased region" description="Acidic residues" evidence="1">
    <location>
        <begin position="149"/>
        <end position="170"/>
    </location>
</feature>
<dbReference type="EMBL" id="JAPEUR010000060">
    <property type="protein sequence ID" value="KAJ4324381.1"/>
    <property type="molecule type" value="Genomic_DNA"/>
</dbReference>
<name>A0A9W8WGY4_9HYPO</name>
<comment type="caution">
    <text evidence="3">The sequence shown here is derived from an EMBL/GenBank/DDBJ whole genome shotgun (WGS) entry which is preliminary data.</text>
</comment>
<evidence type="ECO:0000256" key="2">
    <source>
        <dbReference type="SAM" id="Phobius"/>
    </source>
</evidence>
<dbReference type="OrthoDB" id="2444812at2759"/>
<evidence type="ECO:0000256" key="1">
    <source>
        <dbReference type="SAM" id="MobiDB-lite"/>
    </source>
</evidence>
<evidence type="ECO:0000313" key="4">
    <source>
        <dbReference type="Proteomes" id="UP001140502"/>
    </source>
</evidence>
<feature type="compositionally biased region" description="Low complexity" evidence="1">
    <location>
        <begin position="11"/>
        <end position="20"/>
    </location>
</feature>
<feature type="transmembrane region" description="Helical" evidence="2">
    <location>
        <begin position="37"/>
        <end position="58"/>
    </location>
</feature>
<dbReference type="Proteomes" id="UP001140502">
    <property type="component" value="Unassembled WGS sequence"/>
</dbReference>